<evidence type="ECO:0000313" key="1">
    <source>
        <dbReference type="EMBL" id="KAK9766793.1"/>
    </source>
</evidence>
<comment type="caution">
    <text evidence="1">The sequence shown here is derived from an EMBL/GenBank/DDBJ whole genome shotgun (WGS) entry which is preliminary data.</text>
</comment>
<reference evidence="1 2" key="1">
    <citation type="submission" date="2023-04" db="EMBL/GenBank/DDBJ databases">
        <title>Genome of Basidiobolus ranarum AG-B5.</title>
        <authorList>
            <person name="Stajich J.E."/>
            <person name="Carter-House D."/>
            <person name="Gryganskyi A."/>
        </authorList>
    </citation>
    <scope>NUCLEOTIDE SEQUENCE [LARGE SCALE GENOMIC DNA]</scope>
    <source>
        <strain evidence="1 2">AG-B5</strain>
    </source>
</reference>
<protein>
    <recommendedName>
        <fullName evidence="3">F-box domain-containing protein</fullName>
    </recommendedName>
</protein>
<gene>
    <name evidence="1" type="ORF">K7432_003845</name>
</gene>
<dbReference type="EMBL" id="JASJQH010000123">
    <property type="protein sequence ID" value="KAK9766793.1"/>
    <property type="molecule type" value="Genomic_DNA"/>
</dbReference>
<sequence>MSLPQLSTEILALIVLHLTNDRQTLHSLLTVNKVFFKVSAPILYKNPFRPWFWPNIVIKGTYEILYLFLASSNLLPELEEILDWGLVEWSPPTAPFTVNYLDYYTEIDYFQWRYAFNRAFYYPGRYSRDVFGFGDIIHILFCKHNAEKIKTLYIPILKVAPYFPIVTRLSSLRRIKFRRVHKDSSNKNIMTIQEAIQFVKTHVETYGDALTEISIPNMRDWHYAGVQSDVKIEDVVNILKRPQVIEVSDSYHFCEHLQPHSTEHLRVFKGPFISDQRRIDDWDSASFFKRCPKLEKIRFTSFRSNSFKWAVERRTLLTASGSESIISVDSKLPPLQDLEMLCRGLDALPIVQDIIYAFRNTIRRITVKDDKPFGQYPKPLCWDWLLPNLVKLHIDGADFTLFFLGSLNVCPSLEELCLISKNDFHDRRIITKFGPILKLPKLRKIRLMHMISYEFNFGSLLYSPLLESLTLFETRSSLPLRPTYWTCTWTWDWYMPRLKVVNLTGESAFLFQFGLLDSCPPLECLILNTRSHRRSLSMDDIPRINLPLPIRSGPVRRARQTDGFRNKVTFGLRGKWKLSRKMLSTLIQRYMLHVTHFDLTDIEGLTALDIIIATQNLPHVVDVRSTACLTNDDILQTGMDVRNVPYYGVGEIGSVKYRMVWPH</sequence>
<dbReference type="SUPFAM" id="SSF52047">
    <property type="entry name" value="RNI-like"/>
    <property type="match status" value="1"/>
</dbReference>
<dbReference type="Proteomes" id="UP001479436">
    <property type="component" value="Unassembled WGS sequence"/>
</dbReference>
<organism evidence="1 2">
    <name type="scientific">Basidiobolus ranarum</name>
    <dbReference type="NCBI Taxonomy" id="34480"/>
    <lineage>
        <taxon>Eukaryota</taxon>
        <taxon>Fungi</taxon>
        <taxon>Fungi incertae sedis</taxon>
        <taxon>Zoopagomycota</taxon>
        <taxon>Entomophthoromycotina</taxon>
        <taxon>Basidiobolomycetes</taxon>
        <taxon>Basidiobolales</taxon>
        <taxon>Basidiobolaceae</taxon>
        <taxon>Basidiobolus</taxon>
    </lineage>
</organism>
<evidence type="ECO:0008006" key="3">
    <source>
        <dbReference type="Google" id="ProtNLM"/>
    </source>
</evidence>
<proteinExistence type="predicted"/>
<evidence type="ECO:0000313" key="2">
    <source>
        <dbReference type="Proteomes" id="UP001479436"/>
    </source>
</evidence>
<dbReference type="InterPro" id="IPR032675">
    <property type="entry name" value="LRR_dom_sf"/>
</dbReference>
<dbReference type="Gene3D" id="3.80.10.10">
    <property type="entry name" value="Ribonuclease Inhibitor"/>
    <property type="match status" value="1"/>
</dbReference>
<accession>A0ABR2WZ59</accession>
<name>A0ABR2WZ59_9FUNG</name>
<keyword evidence="2" id="KW-1185">Reference proteome</keyword>